<reference evidence="2" key="1">
    <citation type="journal article" date="2020" name="J. Eukaryot. Microbiol.">
        <title>De novo Sequencing, Assembly and Annotation of the Transcriptome for the Free-Living Testate Amoeba Arcella intermedia.</title>
        <authorList>
            <person name="Ribeiro G.M."/>
            <person name="Porfirio-Sousa A.L."/>
            <person name="Maurer-Alcala X.X."/>
            <person name="Katz L.A."/>
            <person name="Lahr D.J.G."/>
        </authorList>
    </citation>
    <scope>NUCLEOTIDE SEQUENCE</scope>
</reference>
<evidence type="ECO:0000313" key="2">
    <source>
        <dbReference type="EMBL" id="NDV36895.1"/>
    </source>
</evidence>
<sequence>MIMIYAHTIAVNLQLDAVILQLLVMIRVSAQKIIVILPLEGAVLSTKIVMIITSALKIPVIPLLDVLTILCLVMTPMLVLKILVILQKDVCTRIYLILACIQKINVLYTAVIGLLAVQAFLCLASRTTVLWMLATLLLDVAMDMLHVMTKMPVQLISVTLIMVARLPL</sequence>
<evidence type="ECO:0000256" key="1">
    <source>
        <dbReference type="SAM" id="Phobius"/>
    </source>
</evidence>
<feature type="transmembrane region" description="Helical" evidence="1">
    <location>
        <begin position="33"/>
        <end position="54"/>
    </location>
</feature>
<feature type="transmembrane region" description="Helical" evidence="1">
    <location>
        <begin position="6"/>
        <end position="26"/>
    </location>
</feature>
<feature type="transmembrane region" description="Helical" evidence="1">
    <location>
        <begin position="66"/>
        <end position="86"/>
    </location>
</feature>
<proteinExistence type="predicted"/>
<organism evidence="2">
    <name type="scientific">Arcella intermedia</name>
    <dbReference type="NCBI Taxonomy" id="1963864"/>
    <lineage>
        <taxon>Eukaryota</taxon>
        <taxon>Amoebozoa</taxon>
        <taxon>Tubulinea</taxon>
        <taxon>Elardia</taxon>
        <taxon>Arcellinida</taxon>
        <taxon>Sphaerothecina</taxon>
        <taxon>Arcellidae</taxon>
        <taxon>Arcella</taxon>
    </lineage>
</organism>
<dbReference type="EMBL" id="GIBP01007926">
    <property type="protein sequence ID" value="NDV36895.1"/>
    <property type="molecule type" value="Transcribed_RNA"/>
</dbReference>
<keyword evidence="1" id="KW-0812">Transmembrane</keyword>
<accession>A0A6B2LIR8</accession>
<dbReference type="AlphaFoldDB" id="A0A6B2LIR8"/>
<feature type="transmembrane region" description="Helical" evidence="1">
    <location>
        <begin position="106"/>
        <end position="133"/>
    </location>
</feature>
<keyword evidence="1" id="KW-1133">Transmembrane helix</keyword>
<name>A0A6B2LIR8_9EUKA</name>
<protein>
    <submittedName>
        <fullName evidence="2">Uncharacterized protein</fullName>
    </submittedName>
</protein>
<keyword evidence="1" id="KW-0472">Membrane</keyword>
<feature type="transmembrane region" description="Helical" evidence="1">
    <location>
        <begin position="145"/>
        <end position="164"/>
    </location>
</feature>